<dbReference type="OrthoDB" id="5382058at2759"/>
<evidence type="ECO:0000313" key="2">
    <source>
        <dbReference type="EMBL" id="ORY54708.1"/>
    </source>
</evidence>
<gene>
    <name evidence="2" type="ORF">BCR38DRAFT_491399</name>
</gene>
<feature type="signal peptide" evidence="1">
    <location>
        <begin position="1"/>
        <end position="19"/>
    </location>
</feature>
<dbReference type="PANTHER" id="PTHR34853">
    <property type="match status" value="1"/>
</dbReference>
<evidence type="ECO:0000256" key="1">
    <source>
        <dbReference type="SAM" id="SignalP"/>
    </source>
</evidence>
<dbReference type="STRING" id="1141098.A0A1Y2D5X3"/>
<protein>
    <recommendedName>
        <fullName evidence="4">Alpha/Beta hydrolase protein</fullName>
    </recommendedName>
</protein>
<dbReference type="PANTHER" id="PTHR34853:SF1">
    <property type="entry name" value="LIPASE 5"/>
    <property type="match status" value="1"/>
</dbReference>
<dbReference type="InterPro" id="IPR029058">
    <property type="entry name" value="AB_hydrolase_fold"/>
</dbReference>
<accession>A0A1Y2D5X3</accession>
<keyword evidence="1" id="KW-0732">Signal</keyword>
<dbReference type="EMBL" id="MCFJ01000032">
    <property type="protein sequence ID" value="ORY54708.1"/>
    <property type="molecule type" value="Genomic_DNA"/>
</dbReference>
<dbReference type="InterPro" id="IPR005152">
    <property type="entry name" value="Lipase_secreted"/>
</dbReference>
<dbReference type="Proteomes" id="UP000193689">
    <property type="component" value="Unassembled WGS sequence"/>
</dbReference>
<dbReference type="GeneID" id="63780868"/>
<name>A0A1Y2D5X3_9PEZI</name>
<evidence type="ECO:0000313" key="3">
    <source>
        <dbReference type="Proteomes" id="UP000193689"/>
    </source>
</evidence>
<dbReference type="GO" id="GO:0016042">
    <property type="term" value="P:lipid catabolic process"/>
    <property type="evidence" value="ECO:0007669"/>
    <property type="project" value="InterPro"/>
</dbReference>
<comment type="caution">
    <text evidence="2">The sequence shown here is derived from an EMBL/GenBank/DDBJ whole genome shotgun (WGS) entry which is preliminary data.</text>
</comment>
<reference evidence="2 3" key="1">
    <citation type="submission" date="2016-07" db="EMBL/GenBank/DDBJ databases">
        <title>Pervasive Adenine N6-methylation of Active Genes in Fungi.</title>
        <authorList>
            <consortium name="DOE Joint Genome Institute"/>
            <person name="Mondo S.J."/>
            <person name="Dannebaum R.O."/>
            <person name="Kuo R.C."/>
            <person name="Labutti K."/>
            <person name="Haridas S."/>
            <person name="Kuo A."/>
            <person name="Salamov A."/>
            <person name="Ahrendt S.R."/>
            <person name="Lipzen A."/>
            <person name="Sullivan W."/>
            <person name="Andreopoulos W.B."/>
            <person name="Clum A."/>
            <person name="Lindquist E."/>
            <person name="Daum C."/>
            <person name="Ramamoorthy G.K."/>
            <person name="Gryganskyi A."/>
            <person name="Culley D."/>
            <person name="Magnuson J.K."/>
            <person name="James T.Y."/>
            <person name="O'Malley M.A."/>
            <person name="Stajich J.E."/>
            <person name="Spatafora J.W."/>
            <person name="Visel A."/>
            <person name="Grigoriev I.V."/>
        </authorList>
    </citation>
    <scope>NUCLEOTIDE SEQUENCE [LARGE SCALE GENOMIC DNA]</scope>
    <source>
        <strain evidence="2 3">CBS 129021</strain>
    </source>
</reference>
<proteinExistence type="predicted"/>
<dbReference type="Gene3D" id="3.40.50.1820">
    <property type="entry name" value="alpha/beta hydrolase"/>
    <property type="match status" value="2"/>
</dbReference>
<dbReference type="GO" id="GO:0004806">
    <property type="term" value="F:triacylglycerol lipase activity"/>
    <property type="evidence" value="ECO:0007669"/>
    <property type="project" value="InterPro"/>
</dbReference>
<dbReference type="RefSeq" id="XP_040709290.1">
    <property type="nucleotide sequence ID" value="XM_040864656.1"/>
</dbReference>
<dbReference type="SUPFAM" id="SSF53474">
    <property type="entry name" value="alpha/beta-Hydrolases"/>
    <property type="match status" value="1"/>
</dbReference>
<dbReference type="AlphaFoldDB" id="A0A1Y2D5X3"/>
<keyword evidence="3" id="KW-1185">Reference proteome</keyword>
<organism evidence="2 3">
    <name type="scientific">Pseudomassariella vexata</name>
    <dbReference type="NCBI Taxonomy" id="1141098"/>
    <lineage>
        <taxon>Eukaryota</taxon>
        <taxon>Fungi</taxon>
        <taxon>Dikarya</taxon>
        <taxon>Ascomycota</taxon>
        <taxon>Pezizomycotina</taxon>
        <taxon>Sordariomycetes</taxon>
        <taxon>Xylariomycetidae</taxon>
        <taxon>Amphisphaeriales</taxon>
        <taxon>Pseudomassariaceae</taxon>
        <taxon>Pseudomassariella</taxon>
    </lineage>
</organism>
<dbReference type="InParanoid" id="A0A1Y2D5X3"/>
<sequence>MRLFQTILGVVLAKPLIAAQLPSAMEQSLANGGPHRDSFYDLPPLADPSLVQPGILLKAQAFTKLTPFSVPPNTALSRILYTTNNLNGTQQFPAGLFATAGPSSHRALWYRHQSPFTLAEAGFAVVAPHFNLSMWLTPLGFARTELLREIEGGISVSAQLYLSGEHIVQDGWNEAWYADAYASLANPGRKTFRGRMLVLQGTNDIYVSYEVMAATVQDTCASYPDNDLEFIVVNGVGHVPNLDATRRTWIEWIDDRFAGQEIENKGCGVKEDRKSFLPIERYLLMDNSFTQWAGAPEYSYELPLAA</sequence>
<evidence type="ECO:0008006" key="4">
    <source>
        <dbReference type="Google" id="ProtNLM"/>
    </source>
</evidence>
<feature type="chain" id="PRO_5012711411" description="Alpha/Beta hydrolase protein" evidence="1">
    <location>
        <begin position="20"/>
        <end position="306"/>
    </location>
</feature>